<evidence type="ECO:0000313" key="2">
    <source>
        <dbReference type="EMBL" id="WDF82957.1"/>
    </source>
</evidence>
<dbReference type="InterPro" id="IPR023896">
    <property type="entry name" value="LTA_DltD"/>
</dbReference>
<dbReference type="RefSeq" id="WP_274260762.1">
    <property type="nucleotide sequence ID" value="NZ_CP117884.1"/>
</dbReference>
<keyword evidence="3" id="KW-1185">Reference proteome</keyword>
<dbReference type="PIRSF" id="PIRSF021438">
    <property type="entry name" value="DltD"/>
    <property type="match status" value="1"/>
</dbReference>
<dbReference type="PANTHER" id="PTHR40039">
    <property type="entry name" value="PROTEIN DLTD"/>
    <property type="match status" value="1"/>
</dbReference>
<evidence type="ECO:0000313" key="3">
    <source>
        <dbReference type="Proteomes" id="UP001220377"/>
    </source>
</evidence>
<dbReference type="EMBL" id="CP117884">
    <property type="protein sequence ID" value="WDF82957.1"/>
    <property type="molecule type" value="Genomic_DNA"/>
</dbReference>
<evidence type="ECO:0000256" key="1">
    <source>
        <dbReference type="PIRNR" id="PIRNR021438"/>
    </source>
</evidence>
<accession>A0ABY7WVG0</accession>
<gene>
    <name evidence="2" type="primary">dltD</name>
    <name evidence="2" type="ORF">PQ472_01555</name>
</gene>
<dbReference type="PROSITE" id="PS51257">
    <property type="entry name" value="PROKAR_LIPOPROTEIN"/>
    <property type="match status" value="1"/>
</dbReference>
<name>A0ABY7WVG0_9LACO</name>
<dbReference type="Proteomes" id="UP001220377">
    <property type="component" value="Chromosome"/>
</dbReference>
<sequence length="415" mass="47247">MKRKLWHIFGPVACACVLVFAGLLLPLPLDKPSDAEVNRAATSLNQDVLLGQQMKGAAAARGYVPFIGSSELSRMDPFHPSVLAQKYHRGYKTLLLGGPGTQSLTQFVDNQNVYNKLKNKKAVVVISPQWFTKMGQRPDAFAYYYSPLELSGWLLAKRGGVADRYAARRILQMNNTTGLIHQCLLNVAAGQKLSTNQRFFLRLQHQLLRNEDRIFSRFNRTNNIKRIDDAAKKLPNTATDAQLDTLANKMGTQASRGNDFGIADNFFDKRLRGKRLTRLQGSQANFDYRRSPEYGDMELLLHEFAKNHTQVQFIIPPVNARWADFTGLPESMMYQTVAKIEQQLRAQNFTNILNMVPDGAKKNYMTDTIHLGWRGWVDVDKTVRPFLENQQPTPKYHLSNYYFSKKWQNKVVGAN</sequence>
<dbReference type="PANTHER" id="PTHR40039:SF1">
    <property type="entry name" value="PROTEIN DLTD"/>
    <property type="match status" value="1"/>
</dbReference>
<proteinExistence type="inferred from homology"/>
<dbReference type="InterPro" id="IPR006998">
    <property type="entry name" value="DltD"/>
</dbReference>
<keyword evidence="1" id="KW-0472">Membrane</keyword>
<keyword evidence="1" id="KW-1003">Cell membrane</keyword>
<comment type="pathway">
    <text evidence="1">Cell wall biogenesis; lipoteichoic acid biosynthesis.</text>
</comment>
<organism evidence="2 3">
    <name type="scientific">Lacticaseibacillus pabuli</name>
    <dbReference type="NCBI Taxonomy" id="3025672"/>
    <lineage>
        <taxon>Bacteria</taxon>
        <taxon>Bacillati</taxon>
        <taxon>Bacillota</taxon>
        <taxon>Bacilli</taxon>
        <taxon>Lactobacillales</taxon>
        <taxon>Lactobacillaceae</taxon>
        <taxon>Lacticaseibacillus</taxon>
    </lineage>
</organism>
<protein>
    <recommendedName>
        <fullName evidence="1">Protein DltD</fullName>
    </recommendedName>
</protein>
<comment type="similarity">
    <text evidence="1">Belongs to the DltD family.</text>
</comment>
<dbReference type="Pfam" id="PF04914">
    <property type="entry name" value="DltD"/>
    <property type="match status" value="1"/>
</dbReference>
<dbReference type="NCBIfam" id="TIGR04092">
    <property type="entry name" value="LTA_DltD"/>
    <property type="match status" value="1"/>
</dbReference>
<reference evidence="2 3" key="1">
    <citation type="submission" date="2023-02" db="EMBL/GenBank/DDBJ databases">
        <title>Genome sequence of Lacticaseibacillus sp. KACC 23028.</title>
        <authorList>
            <person name="Kim S."/>
            <person name="Heo J."/>
            <person name="Kwon S.-W."/>
        </authorList>
    </citation>
    <scope>NUCLEOTIDE SEQUENCE [LARGE SCALE GENOMIC DNA]</scope>
    <source>
        <strain evidence="2 3">KACC 23028</strain>
    </source>
</reference>